<dbReference type="SUPFAM" id="SSF52172">
    <property type="entry name" value="CheY-like"/>
    <property type="match status" value="1"/>
</dbReference>
<dbReference type="Gene3D" id="1.10.287.130">
    <property type="match status" value="1"/>
</dbReference>
<dbReference type="EMBL" id="JAIMJA010000009">
    <property type="protein sequence ID" value="MCE2595264.1"/>
    <property type="molecule type" value="Genomic_DNA"/>
</dbReference>
<dbReference type="SMART" id="SM01079">
    <property type="entry name" value="CHASE"/>
    <property type="match status" value="1"/>
</dbReference>
<keyword evidence="5 10" id="KW-0597">Phosphoprotein</keyword>
<dbReference type="CDD" id="cd00082">
    <property type="entry name" value="HisKA"/>
    <property type="match status" value="1"/>
</dbReference>
<dbReference type="Pfam" id="PF00512">
    <property type="entry name" value="HisKA"/>
    <property type="match status" value="1"/>
</dbReference>
<keyword evidence="7 11" id="KW-1133">Transmembrane helix</keyword>
<keyword evidence="6 11" id="KW-0812">Transmembrane</keyword>
<feature type="domain" description="Response regulatory" evidence="13">
    <location>
        <begin position="790"/>
        <end position="906"/>
    </location>
</feature>
<name>A0ABS8WCJ8_9GAMM</name>
<evidence type="ECO:0000256" key="1">
    <source>
        <dbReference type="ARBA" id="ARBA00000085"/>
    </source>
</evidence>
<evidence type="ECO:0000256" key="8">
    <source>
        <dbReference type="ARBA" id="ARBA00023012"/>
    </source>
</evidence>
<feature type="transmembrane region" description="Helical" evidence="11">
    <location>
        <begin position="61"/>
        <end position="79"/>
    </location>
</feature>
<dbReference type="PANTHER" id="PTHR45339:SF1">
    <property type="entry name" value="HYBRID SIGNAL TRANSDUCTION HISTIDINE KINASE J"/>
    <property type="match status" value="1"/>
</dbReference>
<dbReference type="PRINTS" id="PR00344">
    <property type="entry name" value="BCTRLSENSOR"/>
</dbReference>
<dbReference type="EC" id="2.7.13.3" evidence="3"/>
<feature type="domain" description="CHASE" evidence="14">
    <location>
        <begin position="262"/>
        <end position="417"/>
    </location>
</feature>
<comment type="catalytic activity">
    <reaction evidence="1">
        <text>ATP + protein L-histidine = ADP + protein N-phospho-L-histidine.</text>
        <dbReference type="EC" id="2.7.13.3"/>
    </reaction>
</comment>
<dbReference type="Gene3D" id="3.40.50.2300">
    <property type="match status" value="1"/>
</dbReference>
<evidence type="ECO:0000256" key="4">
    <source>
        <dbReference type="ARBA" id="ARBA00022475"/>
    </source>
</evidence>
<dbReference type="InterPro" id="IPR006189">
    <property type="entry name" value="CHASE_dom"/>
</dbReference>
<accession>A0ABS8WCJ8</accession>
<dbReference type="Pfam" id="PF05231">
    <property type="entry name" value="MASE1"/>
    <property type="match status" value="1"/>
</dbReference>
<evidence type="ECO:0000313" key="15">
    <source>
        <dbReference type="EMBL" id="MCE2595264.1"/>
    </source>
</evidence>
<evidence type="ECO:0000256" key="10">
    <source>
        <dbReference type="PROSITE-ProRule" id="PRU00169"/>
    </source>
</evidence>
<dbReference type="Pfam" id="PF00072">
    <property type="entry name" value="Response_reg"/>
    <property type="match status" value="1"/>
</dbReference>
<evidence type="ECO:0000259" key="12">
    <source>
        <dbReference type="PROSITE" id="PS50109"/>
    </source>
</evidence>
<dbReference type="Proteomes" id="UP001201273">
    <property type="component" value="Unassembled WGS sequence"/>
</dbReference>
<dbReference type="Gene3D" id="3.30.565.10">
    <property type="entry name" value="Histidine kinase-like ATPase, C-terminal domain"/>
    <property type="match status" value="1"/>
</dbReference>
<dbReference type="InterPro" id="IPR001789">
    <property type="entry name" value="Sig_transdc_resp-reg_receiver"/>
</dbReference>
<evidence type="ECO:0000256" key="7">
    <source>
        <dbReference type="ARBA" id="ARBA00022989"/>
    </source>
</evidence>
<dbReference type="PROSITE" id="PS50839">
    <property type="entry name" value="CHASE"/>
    <property type="match status" value="1"/>
</dbReference>
<dbReference type="SMART" id="SM00448">
    <property type="entry name" value="REC"/>
    <property type="match status" value="1"/>
</dbReference>
<dbReference type="PROSITE" id="PS50109">
    <property type="entry name" value="HIS_KIN"/>
    <property type="match status" value="1"/>
</dbReference>
<dbReference type="InterPro" id="IPR005467">
    <property type="entry name" value="His_kinase_dom"/>
</dbReference>
<evidence type="ECO:0000259" key="13">
    <source>
        <dbReference type="PROSITE" id="PS50110"/>
    </source>
</evidence>
<feature type="transmembrane region" description="Helical" evidence="11">
    <location>
        <begin position="124"/>
        <end position="146"/>
    </location>
</feature>
<evidence type="ECO:0000313" key="16">
    <source>
        <dbReference type="Proteomes" id="UP001201273"/>
    </source>
</evidence>
<dbReference type="SUPFAM" id="SSF55874">
    <property type="entry name" value="ATPase domain of HSP90 chaperone/DNA topoisomerase II/histidine kinase"/>
    <property type="match status" value="1"/>
</dbReference>
<feature type="transmembrane region" description="Helical" evidence="11">
    <location>
        <begin position="38"/>
        <end position="54"/>
    </location>
</feature>
<dbReference type="SUPFAM" id="SSF47384">
    <property type="entry name" value="Homodimeric domain of signal transducing histidine kinase"/>
    <property type="match status" value="1"/>
</dbReference>
<evidence type="ECO:0000256" key="2">
    <source>
        <dbReference type="ARBA" id="ARBA00004651"/>
    </source>
</evidence>
<proteinExistence type="predicted"/>
<feature type="domain" description="Histidine kinase" evidence="12">
    <location>
        <begin position="548"/>
        <end position="769"/>
    </location>
</feature>
<dbReference type="InterPro" id="IPR036890">
    <property type="entry name" value="HATPase_C_sf"/>
</dbReference>
<dbReference type="CDD" id="cd17546">
    <property type="entry name" value="REC_hyHK_CKI1_RcsC-like"/>
    <property type="match status" value="1"/>
</dbReference>
<dbReference type="InterPro" id="IPR003594">
    <property type="entry name" value="HATPase_dom"/>
</dbReference>
<feature type="transmembrane region" description="Helical" evidence="11">
    <location>
        <begin position="12"/>
        <end position="32"/>
    </location>
</feature>
<sequence>MVSISIYSRNIVLYLALCLSYFFCGVLLADFFSQSQVVPVWLPAGIALYGCYVWRWRFLPAVFIASMSFNLYSHFPLALSDVTIDLMLEVGMIASGATLQALVGSSLLIYWIGSPLNCRSDVKVIAFIVIVGLLTNLISSNIGVYALSLFSPNYDFSNHWRNVLNWWLGDSLGVLIATPLLLSLLHLNRLDSQTKKSRSLILLAATVLFISASFTTLFFVHNSQQSAYMLAKKEIRVLENSLYRQFNNSLATIQTLSSYLQNTDHISHHEFNRFASKLFEQQPGIKALSWNLLVPSSSKAEIEQRISSYYKRDINIYGEPLQPDDPIVVIGLIYPEQGNEAAIGFNVYSNPARKSVLNSDLLPYRPIATPIIQLVQSVNPEPGYLLFAPVYQHNSSDDSHAPNGYATGVFLVQPMIEHAFNETHSSIFNYQLYEKDADEPFIEHNEGPAFNLVDSPLPHVIIFNVAGQTWHLNLAIKSSFIQQYQNQWSQLLLVIQLIIIAFVMLLLLLMNNRRHSLDLMVKARTFELEKAKQDSDNANQAKSRFLAHMSHEIRTPLNAVIGFTQLAELSDDKEEIKVYLVKTQKSSTALLSIVNDILDIAKIEADKLELESIPFDLQAILSRISTLFEPNAINKTLTWDVINHVTTEQWFIGDPLRIEQILMNLCSNAFKFTNQGYIELSAKLTPYQNHPSALTICVKDSGIGISQEQQIHLFEAFTQADSSTSRRFGGTGLGLAISKRLTELMHGQLNIKSDVGKGTCFCLTLPLATCEPQSLGNVVQTRSASLAHLAVLVAEDNLVNQMVIKGMLNNMGIEPVIVSDGQQAVDAVKQRAFDIVLMDCQMPILDGYEATKVIRQNLEFLNLPIVALTADVMQDEKIYAIEVGFSAHIAKPIDIDILKATLSQFGRKN</sequence>
<protein>
    <recommendedName>
        <fullName evidence="3">histidine kinase</fullName>
        <ecNumber evidence="3">2.7.13.3</ecNumber>
    </recommendedName>
</protein>
<dbReference type="InterPro" id="IPR011006">
    <property type="entry name" value="CheY-like_superfamily"/>
</dbReference>
<evidence type="ECO:0000256" key="3">
    <source>
        <dbReference type="ARBA" id="ARBA00012438"/>
    </source>
</evidence>
<evidence type="ECO:0000256" key="9">
    <source>
        <dbReference type="ARBA" id="ARBA00023136"/>
    </source>
</evidence>
<comment type="caution">
    <text evidence="15">The sequence shown here is derived from an EMBL/GenBank/DDBJ whole genome shotgun (WGS) entry which is preliminary data.</text>
</comment>
<reference evidence="15 16" key="1">
    <citation type="journal article" date="2022" name="Environ. Microbiol. Rep.">
        <title>Eco-phylogenetic analyses reveal divergent evolution of vitamin B12 metabolism in the marine bacterial family 'Psychromonadaceae'.</title>
        <authorList>
            <person name="Jin X."/>
            <person name="Yang Y."/>
            <person name="Cao H."/>
            <person name="Gao B."/>
            <person name="Zhao Z."/>
        </authorList>
    </citation>
    <scope>NUCLEOTIDE SEQUENCE [LARGE SCALE GENOMIC DNA]</scope>
    <source>
        <strain evidence="15 16">MKS20</strain>
    </source>
</reference>
<feature type="modified residue" description="4-aspartylphosphate" evidence="10">
    <location>
        <position position="839"/>
    </location>
</feature>
<evidence type="ECO:0000256" key="5">
    <source>
        <dbReference type="ARBA" id="ARBA00022553"/>
    </source>
</evidence>
<dbReference type="Pfam" id="PF03924">
    <property type="entry name" value="CHASE"/>
    <property type="match status" value="1"/>
</dbReference>
<evidence type="ECO:0000256" key="6">
    <source>
        <dbReference type="ARBA" id="ARBA00022692"/>
    </source>
</evidence>
<dbReference type="Gene3D" id="3.30.450.350">
    <property type="entry name" value="CHASE domain"/>
    <property type="match status" value="1"/>
</dbReference>
<evidence type="ECO:0000259" key="14">
    <source>
        <dbReference type="PROSITE" id="PS50839"/>
    </source>
</evidence>
<dbReference type="CDD" id="cd16922">
    <property type="entry name" value="HATPase_EvgS-ArcB-TorS-like"/>
    <property type="match status" value="1"/>
</dbReference>
<keyword evidence="9 11" id="KW-0472">Membrane</keyword>
<keyword evidence="4" id="KW-1003">Cell membrane</keyword>
<dbReference type="InterPro" id="IPR036097">
    <property type="entry name" value="HisK_dim/P_sf"/>
</dbReference>
<dbReference type="SMART" id="SM00388">
    <property type="entry name" value="HisKA"/>
    <property type="match status" value="1"/>
</dbReference>
<dbReference type="SMART" id="SM00387">
    <property type="entry name" value="HATPase_c"/>
    <property type="match status" value="1"/>
</dbReference>
<gene>
    <name evidence="15" type="ORF">K6Y31_10600</name>
</gene>
<evidence type="ECO:0000256" key="11">
    <source>
        <dbReference type="SAM" id="Phobius"/>
    </source>
</evidence>
<comment type="subcellular location">
    <subcellularLocation>
        <location evidence="2">Cell membrane</location>
        <topology evidence="2">Multi-pass membrane protein</topology>
    </subcellularLocation>
</comment>
<dbReference type="InterPro" id="IPR003661">
    <property type="entry name" value="HisK_dim/P_dom"/>
</dbReference>
<feature type="transmembrane region" description="Helical" evidence="11">
    <location>
        <begin position="199"/>
        <end position="220"/>
    </location>
</feature>
<feature type="transmembrane region" description="Helical" evidence="11">
    <location>
        <begin position="166"/>
        <end position="187"/>
    </location>
</feature>
<dbReference type="InterPro" id="IPR007895">
    <property type="entry name" value="MASE1"/>
</dbReference>
<dbReference type="Pfam" id="PF02518">
    <property type="entry name" value="HATPase_c"/>
    <property type="match status" value="1"/>
</dbReference>
<feature type="transmembrane region" description="Helical" evidence="11">
    <location>
        <begin position="91"/>
        <end position="112"/>
    </location>
</feature>
<dbReference type="RefSeq" id="WP_233052755.1">
    <property type="nucleotide sequence ID" value="NZ_JAIMJA010000009.1"/>
</dbReference>
<dbReference type="PROSITE" id="PS50110">
    <property type="entry name" value="RESPONSE_REGULATORY"/>
    <property type="match status" value="1"/>
</dbReference>
<organism evidence="15 16">
    <name type="scientific">Motilimonas cestriensis</name>
    <dbReference type="NCBI Taxonomy" id="2742685"/>
    <lineage>
        <taxon>Bacteria</taxon>
        <taxon>Pseudomonadati</taxon>
        <taxon>Pseudomonadota</taxon>
        <taxon>Gammaproteobacteria</taxon>
        <taxon>Alteromonadales</taxon>
        <taxon>Alteromonadales genera incertae sedis</taxon>
        <taxon>Motilimonas</taxon>
    </lineage>
</organism>
<keyword evidence="8" id="KW-0902">Two-component regulatory system</keyword>
<dbReference type="InterPro" id="IPR042240">
    <property type="entry name" value="CHASE_sf"/>
</dbReference>
<dbReference type="InterPro" id="IPR004358">
    <property type="entry name" value="Sig_transdc_His_kin-like_C"/>
</dbReference>
<feature type="transmembrane region" description="Helical" evidence="11">
    <location>
        <begin position="488"/>
        <end position="510"/>
    </location>
</feature>
<keyword evidence="16" id="KW-1185">Reference proteome</keyword>
<dbReference type="PANTHER" id="PTHR45339">
    <property type="entry name" value="HYBRID SIGNAL TRANSDUCTION HISTIDINE KINASE J"/>
    <property type="match status" value="1"/>
</dbReference>